<dbReference type="HOGENOM" id="CLU_2382288_0_0_11"/>
<evidence type="ECO:0000256" key="1">
    <source>
        <dbReference type="SAM" id="MobiDB-lite"/>
    </source>
</evidence>
<keyword evidence="3" id="KW-1185">Reference proteome</keyword>
<proteinExistence type="predicted"/>
<dbReference type="AlphaFoldDB" id="A6WBF6"/>
<evidence type="ECO:0000313" key="3">
    <source>
        <dbReference type="Proteomes" id="UP000001116"/>
    </source>
</evidence>
<feature type="region of interest" description="Disordered" evidence="1">
    <location>
        <begin position="1"/>
        <end position="94"/>
    </location>
</feature>
<protein>
    <submittedName>
        <fullName evidence="2">Uncharacterized protein</fullName>
    </submittedName>
</protein>
<dbReference type="STRING" id="266940.Krad_2673"/>
<reference evidence="3" key="1">
    <citation type="journal article" date="2008" name="PLoS ONE">
        <title>Survival in nuclear waste, extreme resistance, and potential applications gleaned from the genome sequence of Kineococcus radiotolerans SRS30216.</title>
        <authorList>
            <person name="Bagwell C.E."/>
            <person name="Bhat S."/>
            <person name="Hawkins G.M."/>
            <person name="Smith B.W."/>
            <person name="Biswas T."/>
            <person name="Hoover T.R."/>
            <person name="Saunders E."/>
            <person name="Han C.S."/>
            <person name="Tsodikov O.V."/>
            <person name="Shimkets L.J."/>
        </authorList>
    </citation>
    <scope>NUCLEOTIDE SEQUENCE [LARGE SCALE GENOMIC DNA]</scope>
    <source>
        <strain evidence="3">ATCC BAA-149 / DSM 14245 / SRS30216</strain>
    </source>
</reference>
<accession>A6WBF6</accession>
<evidence type="ECO:0000313" key="2">
    <source>
        <dbReference type="EMBL" id="ABS04145.1"/>
    </source>
</evidence>
<name>A6WBF6_KINRD</name>
<dbReference type="EMBL" id="CP000750">
    <property type="protein sequence ID" value="ABS04145.1"/>
    <property type="molecule type" value="Genomic_DNA"/>
</dbReference>
<organism evidence="2 3">
    <name type="scientific">Kineococcus radiotolerans (strain ATCC BAA-149 / DSM 14245 / SRS30216)</name>
    <dbReference type="NCBI Taxonomy" id="266940"/>
    <lineage>
        <taxon>Bacteria</taxon>
        <taxon>Bacillati</taxon>
        <taxon>Actinomycetota</taxon>
        <taxon>Actinomycetes</taxon>
        <taxon>Kineosporiales</taxon>
        <taxon>Kineosporiaceae</taxon>
        <taxon>Kineococcus</taxon>
    </lineage>
</organism>
<dbReference type="Proteomes" id="UP000001116">
    <property type="component" value="Chromosome"/>
</dbReference>
<sequence length="94" mass="10098">MPAAGTDARPQHLPGPAPQPARSAHPRRKDVTLNTDSSADARAVRCDASSVALHRRPAVSTRAQHPPRRSRFDLQSSRSSPNRSAVIVSASSRQ</sequence>
<feature type="compositionally biased region" description="Polar residues" evidence="1">
    <location>
        <begin position="73"/>
        <end position="94"/>
    </location>
</feature>
<gene>
    <name evidence="2" type="ordered locus">Krad_2673</name>
</gene>
<dbReference type="KEGG" id="kra:Krad_2673"/>